<dbReference type="RefSeq" id="WP_068258413.1">
    <property type="nucleotide sequence ID" value="NZ_LWSK01000005.1"/>
</dbReference>
<evidence type="ECO:0000313" key="4">
    <source>
        <dbReference type="Proteomes" id="UP000322699"/>
    </source>
</evidence>
<feature type="domain" description="Amidohydrolase-related" evidence="2">
    <location>
        <begin position="320"/>
        <end position="401"/>
    </location>
</feature>
<gene>
    <name evidence="3" type="ORF">LF1_42710</name>
</gene>
<keyword evidence="1" id="KW-0732">Signal</keyword>
<dbReference type="InterPro" id="IPR032466">
    <property type="entry name" value="Metal_Hydrolase"/>
</dbReference>
<keyword evidence="4" id="KW-1185">Reference proteome</keyword>
<dbReference type="EMBL" id="VRLW01000001">
    <property type="protein sequence ID" value="KAA1261716.1"/>
    <property type="molecule type" value="Genomic_DNA"/>
</dbReference>
<dbReference type="SUPFAM" id="SSF51556">
    <property type="entry name" value="Metallo-dependent hydrolases"/>
    <property type="match status" value="1"/>
</dbReference>
<feature type="chain" id="PRO_5022663686" evidence="1">
    <location>
        <begin position="21"/>
        <end position="436"/>
    </location>
</feature>
<protein>
    <submittedName>
        <fullName evidence="3">Imidazolonepropionase</fullName>
    </submittedName>
</protein>
<proteinExistence type="predicted"/>
<organism evidence="3 4">
    <name type="scientific">Rubripirellula obstinata</name>
    <dbReference type="NCBI Taxonomy" id="406547"/>
    <lineage>
        <taxon>Bacteria</taxon>
        <taxon>Pseudomonadati</taxon>
        <taxon>Planctomycetota</taxon>
        <taxon>Planctomycetia</taxon>
        <taxon>Pirellulales</taxon>
        <taxon>Pirellulaceae</taxon>
        <taxon>Rubripirellula</taxon>
    </lineage>
</organism>
<evidence type="ECO:0000256" key="1">
    <source>
        <dbReference type="SAM" id="SignalP"/>
    </source>
</evidence>
<dbReference type="PANTHER" id="PTHR43135:SF3">
    <property type="entry name" value="ALPHA-D-RIBOSE 1-METHYLPHOSPHONATE 5-TRIPHOSPHATE DIPHOSPHATASE"/>
    <property type="match status" value="1"/>
</dbReference>
<sequence precursor="true">MNRLICFLVLLLVISGKTIAHDQIPGSSQSGPILIQNATIYPVDDAVIANGSILFDNGRIVALGQDIAVPEDTRVIEGTGKHVYPGLIESMTDLGLREVAAVEVTVDRTETGDLNPNVRSWVAVNPDSELIPVARAGGVLLAHVSPGGPWIRGQTSVMQLDGWTAKEMNLKAPAGMSVNWNWMMPSDKDAKKQASKRNEKLAELDELFDRVRRYGDAKAASPKQVTSDVRLEAMLPVIRGQQPMFVAANRRAAIESAVAYSVKNDLRLVIYGGYDAAECADLLREYKIPVIVSATYRLPMYRHDAYDAAYTLPNRLKEAGVQFSIAGEGPGYPGGSSNTRNLPYHAACAVAYGLPREDAIRAVTLSAAEILGIDDRVGSISIGKDASLIVCDGDILETETNVELAFLQGREVDLTSRHTMLFKKYQQKYRQKPKGD</sequence>
<feature type="signal peptide" evidence="1">
    <location>
        <begin position="1"/>
        <end position="20"/>
    </location>
</feature>
<dbReference type="InterPro" id="IPR011059">
    <property type="entry name" value="Metal-dep_hydrolase_composite"/>
</dbReference>
<evidence type="ECO:0000313" key="3">
    <source>
        <dbReference type="EMBL" id="KAA1261716.1"/>
    </source>
</evidence>
<dbReference type="Proteomes" id="UP000322699">
    <property type="component" value="Unassembled WGS sequence"/>
</dbReference>
<dbReference type="InterPro" id="IPR006680">
    <property type="entry name" value="Amidohydro-rel"/>
</dbReference>
<evidence type="ECO:0000259" key="2">
    <source>
        <dbReference type="Pfam" id="PF01979"/>
    </source>
</evidence>
<dbReference type="AlphaFoldDB" id="A0A5B1CME5"/>
<dbReference type="Gene3D" id="2.30.40.10">
    <property type="entry name" value="Urease, subunit C, domain 1"/>
    <property type="match status" value="1"/>
</dbReference>
<dbReference type="OrthoDB" id="9802793at2"/>
<comment type="caution">
    <text evidence="3">The sequence shown here is derived from an EMBL/GenBank/DDBJ whole genome shotgun (WGS) entry which is preliminary data.</text>
</comment>
<dbReference type="SUPFAM" id="SSF51338">
    <property type="entry name" value="Composite domain of metallo-dependent hydrolases"/>
    <property type="match status" value="1"/>
</dbReference>
<dbReference type="Gene3D" id="3.20.20.140">
    <property type="entry name" value="Metal-dependent hydrolases"/>
    <property type="match status" value="1"/>
</dbReference>
<reference evidence="3 4" key="1">
    <citation type="submission" date="2019-08" db="EMBL/GenBank/DDBJ databases">
        <title>Deep-cultivation of Planctomycetes and their phenomic and genomic characterization uncovers novel biology.</title>
        <authorList>
            <person name="Wiegand S."/>
            <person name="Jogler M."/>
            <person name="Boedeker C."/>
            <person name="Pinto D."/>
            <person name="Vollmers J."/>
            <person name="Rivas-Marin E."/>
            <person name="Kohn T."/>
            <person name="Peeters S.H."/>
            <person name="Heuer A."/>
            <person name="Rast P."/>
            <person name="Oberbeckmann S."/>
            <person name="Bunk B."/>
            <person name="Jeske O."/>
            <person name="Meyerdierks A."/>
            <person name="Storesund J.E."/>
            <person name="Kallscheuer N."/>
            <person name="Luecker S."/>
            <person name="Lage O.M."/>
            <person name="Pohl T."/>
            <person name="Merkel B.J."/>
            <person name="Hornburger P."/>
            <person name="Mueller R.-W."/>
            <person name="Bruemmer F."/>
            <person name="Labrenz M."/>
            <person name="Spormann A.M."/>
            <person name="Op Den Camp H."/>
            <person name="Overmann J."/>
            <person name="Amann R."/>
            <person name="Jetten M.S.M."/>
            <person name="Mascher T."/>
            <person name="Medema M.H."/>
            <person name="Devos D.P."/>
            <person name="Kaster A.-K."/>
            <person name="Ovreas L."/>
            <person name="Rohde M."/>
            <person name="Galperin M.Y."/>
            <person name="Jogler C."/>
        </authorList>
    </citation>
    <scope>NUCLEOTIDE SEQUENCE [LARGE SCALE GENOMIC DNA]</scope>
    <source>
        <strain evidence="3 4">LF1</strain>
    </source>
</reference>
<dbReference type="InterPro" id="IPR051781">
    <property type="entry name" value="Metallo-dep_Hydrolase"/>
</dbReference>
<dbReference type="Pfam" id="PF01979">
    <property type="entry name" value="Amidohydro_1"/>
    <property type="match status" value="1"/>
</dbReference>
<dbReference type="PANTHER" id="PTHR43135">
    <property type="entry name" value="ALPHA-D-RIBOSE 1-METHYLPHOSPHONATE 5-TRIPHOSPHATE DIPHOSPHATASE"/>
    <property type="match status" value="1"/>
</dbReference>
<accession>A0A5B1CME5</accession>
<name>A0A5B1CME5_9BACT</name>
<dbReference type="GO" id="GO:0016810">
    <property type="term" value="F:hydrolase activity, acting on carbon-nitrogen (but not peptide) bonds"/>
    <property type="evidence" value="ECO:0007669"/>
    <property type="project" value="InterPro"/>
</dbReference>